<proteinExistence type="predicted"/>
<dbReference type="AlphaFoldDB" id="A0A9P8N144"/>
<keyword evidence="2" id="KW-1185">Reference proteome</keyword>
<evidence type="ECO:0000313" key="1">
    <source>
        <dbReference type="EMBL" id="KAH0964935.1"/>
    </source>
</evidence>
<dbReference type="GeneID" id="68352080"/>
<dbReference type="EMBL" id="JAIZPD010000003">
    <property type="protein sequence ID" value="KAH0964935.1"/>
    <property type="molecule type" value="Genomic_DNA"/>
</dbReference>
<sequence>MPPRLASQFHLARTLPINVNRLFLSRRALHEAKADFITLDSNGSPTTRKLDIFIGDPHEAVIAFDKDVGFAMKSAIAKKTGMCHVSDSEKMPLTFFHASRHFAHGAIPYPRIVIERDLPRQNATDTSPATLWLWGASHSITLDGTPDYAFEVISRESHERLKGAAELLRNR</sequence>
<dbReference type="OrthoDB" id="5330139at2759"/>
<accession>A0A9P8N144</accession>
<evidence type="ECO:0000313" key="2">
    <source>
        <dbReference type="Proteomes" id="UP000824596"/>
    </source>
</evidence>
<name>A0A9P8N144_9HYPO</name>
<protein>
    <submittedName>
        <fullName evidence="1">Uncharacterized protein</fullName>
    </submittedName>
</protein>
<comment type="caution">
    <text evidence="1">The sequence shown here is derived from an EMBL/GenBank/DDBJ whole genome shotgun (WGS) entry which is preliminary data.</text>
</comment>
<gene>
    <name evidence="1" type="ORF">HRG_02951</name>
</gene>
<dbReference type="Proteomes" id="UP000824596">
    <property type="component" value="Unassembled WGS sequence"/>
</dbReference>
<dbReference type="RefSeq" id="XP_044722448.1">
    <property type="nucleotide sequence ID" value="XM_044861422.1"/>
</dbReference>
<organism evidence="1 2">
    <name type="scientific">Hirsutella rhossiliensis</name>
    <dbReference type="NCBI Taxonomy" id="111463"/>
    <lineage>
        <taxon>Eukaryota</taxon>
        <taxon>Fungi</taxon>
        <taxon>Dikarya</taxon>
        <taxon>Ascomycota</taxon>
        <taxon>Pezizomycotina</taxon>
        <taxon>Sordariomycetes</taxon>
        <taxon>Hypocreomycetidae</taxon>
        <taxon>Hypocreales</taxon>
        <taxon>Ophiocordycipitaceae</taxon>
        <taxon>Hirsutella</taxon>
    </lineage>
</organism>
<reference evidence="1" key="1">
    <citation type="submission" date="2021-09" db="EMBL/GenBank/DDBJ databases">
        <title>A high-quality genome of the endoparasitic fungus Hirsutella rhossiliensis with a comparison of Hirsutella genomes reveals transposable elements contributing to genome size variation.</title>
        <authorList>
            <person name="Lin R."/>
            <person name="Jiao Y."/>
            <person name="Sun X."/>
            <person name="Ling J."/>
            <person name="Xie B."/>
            <person name="Cheng X."/>
        </authorList>
    </citation>
    <scope>NUCLEOTIDE SEQUENCE</scope>
    <source>
        <strain evidence="1">HR02</strain>
    </source>
</reference>